<protein>
    <submittedName>
        <fullName evidence="1">Negative regulator of sigma E activity</fullName>
    </submittedName>
</protein>
<dbReference type="Proteomes" id="UP001253595">
    <property type="component" value="Unassembled WGS sequence"/>
</dbReference>
<organism evidence="1 2">
    <name type="scientific">Cellvibrio fibrivorans</name>
    <dbReference type="NCBI Taxonomy" id="126350"/>
    <lineage>
        <taxon>Bacteria</taxon>
        <taxon>Pseudomonadati</taxon>
        <taxon>Pseudomonadota</taxon>
        <taxon>Gammaproteobacteria</taxon>
        <taxon>Cellvibrionales</taxon>
        <taxon>Cellvibrionaceae</taxon>
        <taxon>Cellvibrio</taxon>
    </lineage>
</organism>
<sequence length="251" mass="27214">MTVSDEKLSAFLDAELPENEMEFIREQISEDETLANRLAELAMVDAQIAQHYSAIDARPLPDAIANLLASAPTDVARDVATPISSATIIPFPLWKKVQRGLQQHAAVAACTALVLGFGLAQLLPGTQDSSRGDWNAIAAALDTAASGTEHKLANDKRIKPRLTFINQQGAYCRQFRVSDLHSSSETIACRIGDNWEPSVTIYTQGISPEGDYQTATNDASVLDQALDTMMHGDAFDAQAESAIIERGWKND</sequence>
<name>A0ABU1UT09_9GAMM</name>
<dbReference type="EMBL" id="JAVDVX010000001">
    <property type="protein sequence ID" value="MDR7088319.1"/>
    <property type="molecule type" value="Genomic_DNA"/>
</dbReference>
<comment type="caution">
    <text evidence="1">The sequence shown here is derived from an EMBL/GenBank/DDBJ whole genome shotgun (WGS) entry which is preliminary data.</text>
</comment>
<dbReference type="RefSeq" id="WP_310067785.1">
    <property type="nucleotide sequence ID" value="NZ_JAVDVX010000001.1"/>
</dbReference>
<gene>
    <name evidence="1" type="ORF">J2X05_000322</name>
</gene>
<evidence type="ECO:0000313" key="1">
    <source>
        <dbReference type="EMBL" id="MDR7088319.1"/>
    </source>
</evidence>
<proteinExistence type="predicted"/>
<reference evidence="1 2" key="1">
    <citation type="submission" date="2023-07" db="EMBL/GenBank/DDBJ databases">
        <title>Sorghum-associated microbial communities from plants grown in Nebraska, USA.</title>
        <authorList>
            <person name="Schachtman D."/>
        </authorList>
    </citation>
    <scope>NUCLEOTIDE SEQUENCE [LARGE SCALE GENOMIC DNA]</scope>
    <source>
        <strain evidence="1 2">BE190</strain>
    </source>
</reference>
<evidence type="ECO:0000313" key="2">
    <source>
        <dbReference type="Proteomes" id="UP001253595"/>
    </source>
</evidence>
<accession>A0ABU1UT09</accession>
<keyword evidence="2" id="KW-1185">Reference proteome</keyword>